<keyword evidence="9" id="KW-1185">Reference proteome</keyword>
<dbReference type="OrthoDB" id="5994at2759"/>
<dbReference type="AlphaFoldDB" id="A0A2C9U8E9"/>
<evidence type="ECO:0000256" key="1">
    <source>
        <dbReference type="ARBA" id="ARBA00008563"/>
    </source>
</evidence>
<accession>A0A2C9U8E9</accession>
<dbReference type="InterPro" id="IPR028909">
    <property type="entry name" value="bL21-like"/>
</dbReference>
<dbReference type="InterPro" id="IPR036164">
    <property type="entry name" value="bL21-like_sf"/>
</dbReference>
<evidence type="ECO:0000256" key="4">
    <source>
        <dbReference type="ARBA" id="ARBA00022980"/>
    </source>
</evidence>
<comment type="similarity">
    <text evidence="1">Belongs to the bacterial ribosomal protein bL21 family.</text>
</comment>
<name>A0A2C9U8E9_MANES</name>
<proteinExistence type="inferred from homology"/>
<dbReference type="PROSITE" id="PS01169">
    <property type="entry name" value="RIBOSOMAL_L21"/>
    <property type="match status" value="1"/>
</dbReference>
<dbReference type="GO" id="GO:0006412">
    <property type="term" value="P:translation"/>
    <property type="evidence" value="ECO:0007669"/>
    <property type="project" value="InterPro"/>
</dbReference>
<feature type="region of interest" description="Disordered" evidence="7">
    <location>
        <begin position="71"/>
        <end position="110"/>
    </location>
</feature>
<dbReference type="GO" id="GO:0005840">
    <property type="term" value="C:ribosome"/>
    <property type="evidence" value="ECO:0007669"/>
    <property type="project" value="UniProtKB-KW"/>
</dbReference>
<dbReference type="GO" id="GO:0019843">
    <property type="term" value="F:rRNA binding"/>
    <property type="evidence" value="ECO:0007669"/>
    <property type="project" value="UniProtKB-KW"/>
</dbReference>
<evidence type="ECO:0000313" key="9">
    <source>
        <dbReference type="Proteomes" id="UP000091857"/>
    </source>
</evidence>
<dbReference type="NCBIfam" id="TIGR00061">
    <property type="entry name" value="L21"/>
    <property type="match status" value="1"/>
</dbReference>
<gene>
    <name evidence="8" type="ORF">MANES_16G027700v8</name>
</gene>
<dbReference type="Gramene" id="Manes.16G027700.1.v8.1">
    <property type="protein sequence ID" value="Manes.16G027700.1.v8.1.CDS"/>
    <property type="gene ID" value="Manes.16G027700.v8.1"/>
</dbReference>
<dbReference type="PANTHER" id="PTHR21349">
    <property type="entry name" value="50S RIBOSOMAL PROTEIN L21"/>
    <property type="match status" value="1"/>
</dbReference>
<keyword evidence="3" id="KW-0694">RNA-binding</keyword>
<keyword evidence="4" id="KW-0689">Ribosomal protein</keyword>
<dbReference type="GO" id="GO:0003735">
    <property type="term" value="F:structural constituent of ribosome"/>
    <property type="evidence" value="ECO:0000318"/>
    <property type="project" value="GO_Central"/>
</dbReference>
<reference evidence="9" key="1">
    <citation type="journal article" date="2016" name="Nat. Biotechnol.">
        <title>Sequencing wild and cultivated cassava and related species reveals extensive interspecific hybridization and genetic diversity.</title>
        <authorList>
            <person name="Bredeson J.V."/>
            <person name="Lyons J.B."/>
            <person name="Prochnik S.E."/>
            <person name="Wu G.A."/>
            <person name="Ha C.M."/>
            <person name="Edsinger-Gonzales E."/>
            <person name="Grimwood J."/>
            <person name="Schmutz J."/>
            <person name="Rabbi I.Y."/>
            <person name="Egesi C."/>
            <person name="Nauluvula P."/>
            <person name="Lebot V."/>
            <person name="Ndunguru J."/>
            <person name="Mkamilo G."/>
            <person name="Bart R.S."/>
            <person name="Setter T.L."/>
            <person name="Gleadow R.M."/>
            <person name="Kulakow P."/>
            <person name="Ferguson M.E."/>
            <person name="Rounsley S."/>
            <person name="Rokhsar D.S."/>
        </authorList>
    </citation>
    <scope>NUCLEOTIDE SEQUENCE [LARGE SCALE GENOMIC DNA]</scope>
    <source>
        <strain evidence="9">cv. AM560-2</strain>
    </source>
</reference>
<dbReference type="Pfam" id="PF00829">
    <property type="entry name" value="Ribosomal_L21p"/>
    <property type="match status" value="1"/>
</dbReference>
<dbReference type="InterPro" id="IPR001787">
    <property type="entry name" value="Ribosomal_bL21"/>
</dbReference>
<sequence length="271" mass="30422">MAQRRCLHTLSRQATALLSSSPITLHQSFTVSPPFTNPNSVKALLIARSSHIFSNADSTWGSIWSHHHPRYLSSDSRDTRENDEEDEETEGEESDGEEEMSSDLKREYSEEEKEAEAAAIGYKVVGPLQKSDLGFKPYEPVFAVVQIGSHQFKVSNGDCIFTEKLKFCEVNDKLILNKVLLLGSSTQTIVGRPTLPDAAVHAVVEEHALDAKVIIFKKKRRKNYRRTKGHRQELTKLRITDIQGIEKPEMKVDPKPKKSGVKQQEKVAVAA</sequence>
<feature type="compositionally biased region" description="Acidic residues" evidence="7">
    <location>
        <begin position="81"/>
        <end position="101"/>
    </location>
</feature>
<dbReference type="PANTHER" id="PTHR21349:SF0">
    <property type="entry name" value="LARGE RIBOSOMAL SUBUNIT PROTEIN BL21M"/>
    <property type="match status" value="1"/>
</dbReference>
<keyword evidence="5" id="KW-0687">Ribonucleoprotein</keyword>
<dbReference type="InterPro" id="IPR018258">
    <property type="entry name" value="Ribosomal_bL21_CS"/>
</dbReference>
<dbReference type="GO" id="GO:0005737">
    <property type="term" value="C:cytoplasm"/>
    <property type="evidence" value="ECO:0007669"/>
    <property type="project" value="UniProtKB-ARBA"/>
</dbReference>
<evidence type="ECO:0000256" key="5">
    <source>
        <dbReference type="ARBA" id="ARBA00023274"/>
    </source>
</evidence>
<organism evidence="8 9">
    <name type="scientific">Manihot esculenta</name>
    <name type="common">Cassava</name>
    <name type="synonym">Jatropha manihot</name>
    <dbReference type="NCBI Taxonomy" id="3983"/>
    <lineage>
        <taxon>Eukaryota</taxon>
        <taxon>Viridiplantae</taxon>
        <taxon>Streptophyta</taxon>
        <taxon>Embryophyta</taxon>
        <taxon>Tracheophyta</taxon>
        <taxon>Spermatophyta</taxon>
        <taxon>Magnoliopsida</taxon>
        <taxon>eudicotyledons</taxon>
        <taxon>Gunneridae</taxon>
        <taxon>Pentapetalae</taxon>
        <taxon>rosids</taxon>
        <taxon>fabids</taxon>
        <taxon>Malpighiales</taxon>
        <taxon>Euphorbiaceae</taxon>
        <taxon>Crotonoideae</taxon>
        <taxon>Manihoteae</taxon>
        <taxon>Manihot</taxon>
    </lineage>
</organism>
<feature type="region of interest" description="Disordered" evidence="7">
    <location>
        <begin position="247"/>
        <end position="271"/>
    </location>
</feature>
<dbReference type="GO" id="GO:1990904">
    <property type="term" value="C:ribonucleoprotein complex"/>
    <property type="evidence" value="ECO:0007669"/>
    <property type="project" value="UniProtKB-KW"/>
</dbReference>
<dbReference type="Proteomes" id="UP000091857">
    <property type="component" value="Chromosome 16"/>
</dbReference>
<dbReference type="EMBL" id="CM004402">
    <property type="protein sequence ID" value="OAY26192.1"/>
    <property type="molecule type" value="Genomic_DNA"/>
</dbReference>
<dbReference type="SUPFAM" id="SSF141091">
    <property type="entry name" value="L21p-like"/>
    <property type="match status" value="1"/>
</dbReference>
<evidence type="ECO:0000313" key="8">
    <source>
        <dbReference type="EMBL" id="OAY26192.1"/>
    </source>
</evidence>
<evidence type="ECO:0000256" key="2">
    <source>
        <dbReference type="ARBA" id="ARBA00022730"/>
    </source>
</evidence>
<evidence type="ECO:0000256" key="6">
    <source>
        <dbReference type="ARBA" id="ARBA00044129"/>
    </source>
</evidence>
<evidence type="ECO:0000256" key="7">
    <source>
        <dbReference type="SAM" id="MobiDB-lite"/>
    </source>
</evidence>
<dbReference type="HAMAP" id="MF_01363">
    <property type="entry name" value="Ribosomal_bL21"/>
    <property type="match status" value="1"/>
</dbReference>
<comment type="caution">
    <text evidence="8">The sequence shown here is derived from an EMBL/GenBank/DDBJ whole genome shotgun (WGS) entry which is preliminary data.</text>
</comment>
<protein>
    <recommendedName>
        <fullName evidence="6">Large ribosomal subunit protein bL21m</fullName>
    </recommendedName>
</protein>
<dbReference type="STRING" id="3983.A0A2C9U8E9"/>
<keyword evidence="2" id="KW-0699">rRNA-binding</keyword>
<feature type="compositionally biased region" description="Basic and acidic residues" evidence="7">
    <location>
        <begin position="247"/>
        <end position="256"/>
    </location>
</feature>
<evidence type="ECO:0000256" key="3">
    <source>
        <dbReference type="ARBA" id="ARBA00022884"/>
    </source>
</evidence>